<dbReference type="Proteomes" id="UP001060919">
    <property type="component" value="Chromosome"/>
</dbReference>
<keyword evidence="1" id="KW-1133">Transmembrane helix</keyword>
<feature type="transmembrane region" description="Helical" evidence="1">
    <location>
        <begin position="96"/>
        <end position="117"/>
    </location>
</feature>
<dbReference type="PANTHER" id="PTHR38468:SF1">
    <property type="entry name" value="SLL0939 PROTEIN"/>
    <property type="match status" value="1"/>
</dbReference>
<dbReference type="PANTHER" id="PTHR38468">
    <property type="entry name" value="SLL0939 PROTEIN"/>
    <property type="match status" value="1"/>
</dbReference>
<feature type="transmembrane region" description="Helical" evidence="1">
    <location>
        <begin position="48"/>
        <end position="75"/>
    </location>
</feature>
<dbReference type="KEGG" id="aup:AsAng_0042910"/>
<feature type="transmembrane region" description="Helical" evidence="1">
    <location>
        <begin position="123"/>
        <end position="142"/>
    </location>
</feature>
<sequence>MRRSHPIFLVLLFLICFFPLLLVGQHVDPAVHQVEGHHDSLIFELLEWVEFIVDLVGIAILIVGFVKGILVFLKWELDNLRGGDIYDDILALRSTLGWYIILSLDFLIISDILHSVIKPEFNDLINLGIIVVLRTSIGYFLGRELMELRHAEQEDKRRHEAALQQEKTDLQ</sequence>
<dbReference type="Pfam" id="PF07784">
    <property type="entry name" value="DUF1622"/>
    <property type="match status" value="1"/>
</dbReference>
<dbReference type="EMBL" id="AP026867">
    <property type="protein sequence ID" value="BDS13552.1"/>
    <property type="molecule type" value="Genomic_DNA"/>
</dbReference>
<proteinExistence type="predicted"/>
<dbReference type="InterPro" id="IPR012427">
    <property type="entry name" value="DUF1622"/>
</dbReference>
<accession>A0A915YIC5</accession>
<reference evidence="2" key="1">
    <citation type="submission" date="2022-09" db="EMBL/GenBank/DDBJ databases">
        <title>Aureispira anguillicida sp. nov., isolated from Leptocephalus of Japanese eel Anguilla japonica.</title>
        <authorList>
            <person name="Yuasa K."/>
            <person name="Mekata T."/>
            <person name="Ikunari K."/>
        </authorList>
    </citation>
    <scope>NUCLEOTIDE SEQUENCE</scope>
    <source>
        <strain evidence="2">EL160426</strain>
    </source>
</reference>
<evidence type="ECO:0000313" key="2">
    <source>
        <dbReference type="EMBL" id="BDS13552.1"/>
    </source>
</evidence>
<keyword evidence="1" id="KW-0472">Membrane</keyword>
<dbReference type="RefSeq" id="WP_264788819.1">
    <property type="nucleotide sequence ID" value="NZ_AP026867.1"/>
</dbReference>
<evidence type="ECO:0000256" key="1">
    <source>
        <dbReference type="SAM" id="Phobius"/>
    </source>
</evidence>
<dbReference type="AlphaFoldDB" id="A0A915YIC5"/>
<name>A0A915YIC5_9BACT</name>
<evidence type="ECO:0000313" key="3">
    <source>
        <dbReference type="Proteomes" id="UP001060919"/>
    </source>
</evidence>
<keyword evidence="1" id="KW-0812">Transmembrane</keyword>
<organism evidence="2 3">
    <name type="scientific">Aureispira anguillae</name>
    <dbReference type="NCBI Taxonomy" id="2864201"/>
    <lineage>
        <taxon>Bacteria</taxon>
        <taxon>Pseudomonadati</taxon>
        <taxon>Bacteroidota</taxon>
        <taxon>Saprospiria</taxon>
        <taxon>Saprospirales</taxon>
        <taxon>Saprospiraceae</taxon>
        <taxon>Aureispira</taxon>
    </lineage>
</organism>
<protein>
    <submittedName>
        <fullName evidence="2">DUF1622 domain-containing protein</fullName>
    </submittedName>
</protein>
<keyword evidence="3" id="KW-1185">Reference proteome</keyword>
<gene>
    <name evidence="2" type="ORF">AsAng_0042910</name>
</gene>